<evidence type="ECO:0000256" key="7">
    <source>
        <dbReference type="SAM" id="Phobius"/>
    </source>
</evidence>
<dbReference type="InterPro" id="IPR032694">
    <property type="entry name" value="CopC/D"/>
</dbReference>
<feature type="transmembrane region" description="Helical" evidence="7">
    <location>
        <begin position="117"/>
        <end position="141"/>
    </location>
</feature>
<feature type="transmembrane region" description="Helical" evidence="7">
    <location>
        <begin position="428"/>
        <end position="448"/>
    </location>
</feature>
<dbReference type="EMBL" id="CP075371">
    <property type="protein sequence ID" value="QVT79320.1"/>
    <property type="molecule type" value="Genomic_DNA"/>
</dbReference>
<reference evidence="9 10" key="1">
    <citation type="submission" date="2021-05" db="EMBL/GenBank/DDBJ databases">
        <title>Complete genome of Nocardioides aquaticus KCTC 9944T isolated from meromictic and hypersaline Ekho Lake, Antarctica.</title>
        <authorList>
            <person name="Hwang K."/>
            <person name="Kim K.M."/>
            <person name="Choe H."/>
        </authorList>
    </citation>
    <scope>NUCLEOTIDE SEQUENCE [LARGE SCALE GENOMIC DNA]</scope>
    <source>
        <strain evidence="9 10">KCTC 9944</strain>
    </source>
</reference>
<dbReference type="InterPro" id="IPR019108">
    <property type="entry name" value="Caa3_assmbl_CtaG-rel"/>
</dbReference>
<dbReference type="Pfam" id="PF05425">
    <property type="entry name" value="CopD"/>
    <property type="match status" value="1"/>
</dbReference>
<evidence type="ECO:0000313" key="9">
    <source>
        <dbReference type="EMBL" id="QVT79320.1"/>
    </source>
</evidence>
<dbReference type="Pfam" id="PF09678">
    <property type="entry name" value="Caa3_CtaG"/>
    <property type="match status" value="1"/>
</dbReference>
<feature type="transmembrane region" description="Helical" evidence="7">
    <location>
        <begin position="505"/>
        <end position="529"/>
    </location>
</feature>
<comment type="subcellular location">
    <subcellularLocation>
        <location evidence="1">Cell membrane</location>
        <topology evidence="1">Multi-pass membrane protein</topology>
    </subcellularLocation>
</comment>
<protein>
    <recommendedName>
        <fullName evidence="8">Copper resistance protein D domain-containing protein</fullName>
    </recommendedName>
</protein>
<evidence type="ECO:0000259" key="8">
    <source>
        <dbReference type="Pfam" id="PF05425"/>
    </source>
</evidence>
<feature type="transmembrane region" description="Helical" evidence="7">
    <location>
        <begin position="460"/>
        <end position="484"/>
    </location>
</feature>
<feature type="transmembrane region" description="Helical" evidence="7">
    <location>
        <begin position="541"/>
        <end position="563"/>
    </location>
</feature>
<accession>A0ABX8EFN8</accession>
<name>A0ABX8EFN8_9ACTN</name>
<evidence type="ECO:0000256" key="5">
    <source>
        <dbReference type="ARBA" id="ARBA00023136"/>
    </source>
</evidence>
<gene>
    <name evidence="9" type="ORF">ENKNEFLB_01701</name>
</gene>
<feature type="transmembrane region" description="Helical" evidence="7">
    <location>
        <begin position="334"/>
        <end position="352"/>
    </location>
</feature>
<feature type="region of interest" description="Disordered" evidence="6">
    <location>
        <begin position="681"/>
        <end position="712"/>
    </location>
</feature>
<feature type="transmembrane region" description="Helical" evidence="7">
    <location>
        <begin position="74"/>
        <end position="96"/>
    </location>
</feature>
<feature type="compositionally biased region" description="Pro residues" evidence="6">
    <location>
        <begin position="701"/>
        <end position="712"/>
    </location>
</feature>
<feature type="transmembrane region" description="Helical" evidence="7">
    <location>
        <begin position="195"/>
        <end position="215"/>
    </location>
</feature>
<sequence length="712" mass="75029">MSAGPSTVPSTVPTARPAPSTLAVRYVVVLAAPVAAVGLLLAVGALAASTEPGLPDPGAAVRVGIPLVQSVRDIAAMLTVGLLVVAAWCVGPTAGATRTRSQDGGRRDALEGPRQRLVDLALLAAATWSAAGAALIVLTYADAAGVSLTEPGLVGQALFFAQNFELGRYLFASSAIAALVALGCTVAGRQGAVGLLVLLALAGLWPMALTGHAAGTLNHDDAVNLQAFHLLGTSVWLGGLAAIALARPWLGSQLVTVVRRYSTLAGWSFLVVGVSGTLGAALRLQQVAGLWSGYGAVLLVKVTALGLVGTLGWWHRARLIDQMEAGRPGRFLRVVALDVAVLAVAAGAGVALSRTEPPAAPGAERPLSAAESLLGKDLPPALDAAGWFTRWDIDSLWLPVAVMMVVTYLVAVRRLARRGDHWSPLRTFTWVLGWSLLTWATSGAPGAYGEVLFSMHMVQHMTIAMAVPMFLVLSAPVTLAMRAIPRRRDGSDGGREWLLRLVHSLPAQLLGHPVVAAGLFVVSLVAFYYSSLFELSLQAHTAHQLMVVHFLASGYLFCNALIGIDPGPERPAFPFRALLLMVTFGFHAFFSVSLMSSNRVLAESWFSSLQRDWGASLLEDQNLGASIGWALGDYPLAVMAVALIALWVGSDRRERRRFDRHEDRSGDAELNAYNDYLARLSGRPGGVVGPPPDPTTTQPAATPPVPAREPDV</sequence>
<keyword evidence="10" id="KW-1185">Reference proteome</keyword>
<feature type="transmembrane region" description="Helical" evidence="7">
    <location>
        <begin position="396"/>
        <end position="416"/>
    </location>
</feature>
<keyword evidence="5 7" id="KW-0472">Membrane</keyword>
<feature type="transmembrane region" description="Helical" evidence="7">
    <location>
        <begin position="294"/>
        <end position="314"/>
    </location>
</feature>
<evidence type="ECO:0000313" key="10">
    <source>
        <dbReference type="Proteomes" id="UP000679307"/>
    </source>
</evidence>
<evidence type="ECO:0000256" key="4">
    <source>
        <dbReference type="ARBA" id="ARBA00022989"/>
    </source>
</evidence>
<feature type="transmembrane region" description="Helical" evidence="7">
    <location>
        <begin position="26"/>
        <end position="48"/>
    </location>
</feature>
<dbReference type="Proteomes" id="UP000679307">
    <property type="component" value="Chromosome"/>
</dbReference>
<proteinExistence type="predicted"/>
<dbReference type="InterPro" id="IPR008457">
    <property type="entry name" value="Cu-R_CopD_dom"/>
</dbReference>
<evidence type="ECO:0000256" key="3">
    <source>
        <dbReference type="ARBA" id="ARBA00022692"/>
    </source>
</evidence>
<evidence type="ECO:0000256" key="2">
    <source>
        <dbReference type="ARBA" id="ARBA00022475"/>
    </source>
</evidence>
<keyword evidence="3 7" id="KW-0812">Transmembrane</keyword>
<dbReference type="PANTHER" id="PTHR34820:SF4">
    <property type="entry name" value="INNER MEMBRANE PROTEIN YEBZ"/>
    <property type="match status" value="1"/>
</dbReference>
<feature type="transmembrane region" description="Helical" evidence="7">
    <location>
        <begin position="227"/>
        <end position="250"/>
    </location>
</feature>
<dbReference type="PANTHER" id="PTHR34820">
    <property type="entry name" value="INNER MEMBRANE PROTEIN YEBZ"/>
    <property type="match status" value="1"/>
</dbReference>
<keyword evidence="4 7" id="KW-1133">Transmembrane helix</keyword>
<feature type="transmembrane region" description="Helical" evidence="7">
    <location>
        <begin position="575"/>
        <end position="595"/>
    </location>
</feature>
<evidence type="ECO:0000256" key="1">
    <source>
        <dbReference type="ARBA" id="ARBA00004651"/>
    </source>
</evidence>
<feature type="domain" description="Copper resistance protein D" evidence="8">
    <location>
        <begin position="257"/>
        <end position="351"/>
    </location>
</feature>
<feature type="transmembrane region" description="Helical" evidence="7">
    <location>
        <begin position="627"/>
        <end position="648"/>
    </location>
</feature>
<keyword evidence="2" id="KW-1003">Cell membrane</keyword>
<organism evidence="9 10">
    <name type="scientific">Nocardioides aquaticus</name>
    <dbReference type="NCBI Taxonomy" id="160826"/>
    <lineage>
        <taxon>Bacteria</taxon>
        <taxon>Bacillati</taxon>
        <taxon>Actinomycetota</taxon>
        <taxon>Actinomycetes</taxon>
        <taxon>Propionibacteriales</taxon>
        <taxon>Nocardioidaceae</taxon>
        <taxon>Nocardioides</taxon>
    </lineage>
</organism>
<feature type="transmembrane region" description="Helical" evidence="7">
    <location>
        <begin position="169"/>
        <end position="188"/>
    </location>
</feature>
<feature type="transmembrane region" description="Helical" evidence="7">
    <location>
        <begin position="262"/>
        <end position="282"/>
    </location>
</feature>
<evidence type="ECO:0000256" key="6">
    <source>
        <dbReference type="SAM" id="MobiDB-lite"/>
    </source>
</evidence>